<comment type="catalytic activity">
    <reaction evidence="1">
        <text>Endonucleolytic cleavage of RNA, removing 5'-extranucleotides from tRNA precursor.</text>
        <dbReference type="EC" id="3.1.26.5"/>
    </reaction>
</comment>
<evidence type="ECO:0000259" key="18">
    <source>
        <dbReference type="Pfam" id="PF17177"/>
    </source>
</evidence>
<keyword evidence="11" id="KW-0862">Zinc</keyword>
<proteinExistence type="inferred from homology"/>
<dbReference type="InterPro" id="IPR031595">
    <property type="entry name" value="PRORP_C"/>
</dbReference>
<dbReference type="Pfam" id="PF16953">
    <property type="entry name" value="PRORP"/>
    <property type="match status" value="1"/>
</dbReference>
<feature type="domain" description="PRORP" evidence="17">
    <location>
        <begin position="450"/>
        <end position="562"/>
    </location>
</feature>
<dbReference type="GO" id="GO:0004526">
    <property type="term" value="F:ribonuclease P activity"/>
    <property type="evidence" value="ECO:0007669"/>
    <property type="project" value="UniProtKB-EC"/>
</dbReference>
<feature type="chain" id="PRO_5031387090" description="ribonuclease P" evidence="16">
    <location>
        <begin position="18"/>
        <end position="580"/>
    </location>
</feature>
<feature type="signal peptide" evidence="16">
    <location>
        <begin position="1"/>
        <end position="17"/>
    </location>
</feature>
<evidence type="ECO:0000256" key="2">
    <source>
        <dbReference type="ARBA" id="ARBA00001946"/>
    </source>
</evidence>
<keyword evidence="9" id="KW-0677">Repeat</keyword>
<evidence type="ECO:0000256" key="12">
    <source>
        <dbReference type="ARBA" id="ARBA00022842"/>
    </source>
</evidence>
<evidence type="ECO:0000256" key="4">
    <source>
        <dbReference type="ARBA" id="ARBA00007626"/>
    </source>
</evidence>
<gene>
    <name evidence="19" type="ORF">PPAR1163_LOCUS25055</name>
</gene>
<dbReference type="EC" id="3.1.26.5" evidence="5"/>
<reference evidence="19" key="1">
    <citation type="submission" date="2021-01" db="EMBL/GenBank/DDBJ databases">
        <authorList>
            <person name="Corre E."/>
            <person name="Pelletier E."/>
            <person name="Niang G."/>
            <person name="Scheremetjew M."/>
            <person name="Finn R."/>
            <person name="Kale V."/>
            <person name="Holt S."/>
            <person name="Cochrane G."/>
            <person name="Meng A."/>
            <person name="Brown T."/>
            <person name="Cohen L."/>
        </authorList>
    </citation>
    <scope>NUCLEOTIDE SEQUENCE</scope>
    <source>
        <strain evidence="19">CCMP2877</strain>
    </source>
</reference>
<dbReference type="GO" id="GO:0001682">
    <property type="term" value="P:tRNA 5'-leader removal"/>
    <property type="evidence" value="ECO:0007669"/>
    <property type="project" value="TreeGrafter"/>
</dbReference>
<dbReference type="GO" id="GO:0005739">
    <property type="term" value="C:mitochondrion"/>
    <property type="evidence" value="ECO:0007669"/>
    <property type="project" value="UniProtKB-SubCell"/>
</dbReference>
<evidence type="ECO:0000256" key="13">
    <source>
        <dbReference type="ARBA" id="ARBA00022946"/>
    </source>
</evidence>
<keyword evidence="10" id="KW-0378">Hydrolase</keyword>
<dbReference type="InterPro" id="IPR033443">
    <property type="entry name" value="PROP1-like_PPR_dom"/>
</dbReference>
<evidence type="ECO:0000256" key="9">
    <source>
        <dbReference type="ARBA" id="ARBA00022737"/>
    </source>
</evidence>
<dbReference type="AlphaFoldDB" id="A0A7S1UFE7"/>
<organism evidence="19">
    <name type="scientific">Phaeomonas parva</name>
    <dbReference type="NCBI Taxonomy" id="124430"/>
    <lineage>
        <taxon>Eukaryota</taxon>
        <taxon>Sar</taxon>
        <taxon>Stramenopiles</taxon>
        <taxon>Ochrophyta</taxon>
        <taxon>Pinguiophyceae</taxon>
        <taxon>Pinguiochrysidales</taxon>
        <taxon>Pinguiochrysidaceae</taxon>
        <taxon>Phaeomonas</taxon>
    </lineage>
</organism>
<evidence type="ECO:0000256" key="3">
    <source>
        <dbReference type="ARBA" id="ARBA00004173"/>
    </source>
</evidence>
<evidence type="ECO:0000313" key="19">
    <source>
        <dbReference type="EMBL" id="CAD9266629.1"/>
    </source>
</evidence>
<feature type="domain" description="PROP1-like PPR" evidence="18">
    <location>
        <begin position="80"/>
        <end position="216"/>
    </location>
</feature>
<evidence type="ECO:0000256" key="7">
    <source>
        <dbReference type="ARBA" id="ARBA00022722"/>
    </source>
</evidence>
<keyword evidence="14" id="KW-0496">Mitochondrion</keyword>
<evidence type="ECO:0000256" key="14">
    <source>
        <dbReference type="ARBA" id="ARBA00023128"/>
    </source>
</evidence>
<comment type="similarity">
    <text evidence="4">Belongs to the PPR family. P subfamily.</text>
</comment>
<dbReference type="PANTHER" id="PTHR13547">
    <property type="match status" value="1"/>
</dbReference>
<evidence type="ECO:0000256" key="6">
    <source>
        <dbReference type="ARBA" id="ARBA00022694"/>
    </source>
</evidence>
<evidence type="ECO:0000256" key="5">
    <source>
        <dbReference type="ARBA" id="ARBA00012179"/>
    </source>
</evidence>
<keyword evidence="8" id="KW-0479">Metal-binding</keyword>
<accession>A0A7S1UFE7</accession>
<evidence type="ECO:0000256" key="15">
    <source>
        <dbReference type="SAM" id="MobiDB-lite"/>
    </source>
</evidence>
<evidence type="ECO:0000256" key="1">
    <source>
        <dbReference type="ARBA" id="ARBA00000928"/>
    </source>
</evidence>
<protein>
    <recommendedName>
        <fullName evidence="5">ribonuclease P</fullName>
        <ecNumber evidence="5">3.1.26.5</ecNumber>
    </recommendedName>
</protein>
<dbReference type="Gene3D" id="1.25.40.10">
    <property type="entry name" value="Tetratricopeptide repeat domain"/>
    <property type="match status" value="1"/>
</dbReference>
<comment type="subcellular location">
    <subcellularLocation>
        <location evidence="3">Mitochondrion</location>
    </subcellularLocation>
</comment>
<feature type="region of interest" description="Disordered" evidence="15">
    <location>
        <begin position="254"/>
        <end position="299"/>
    </location>
</feature>
<comment type="cofactor">
    <cofactor evidence="2">
        <name>Mg(2+)</name>
        <dbReference type="ChEBI" id="CHEBI:18420"/>
    </cofactor>
</comment>
<dbReference type="Pfam" id="PF17177">
    <property type="entry name" value="PPR_long"/>
    <property type="match status" value="1"/>
</dbReference>
<evidence type="ECO:0000256" key="8">
    <source>
        <dbReference type="ARBA" id="ARBA00022723"/>
    </source>
</evidence>
<keyword evidence="16" id="KW-0732">Signal</keyword>
<keyword evidence="12" id="KW-0460">Magnesium</keyword>
<dbReference type="InterPro" id="IPR011990">
    <property type="entry name" value="TPR-like_helical_dom_sf"/>
</dbReference>
<dbReference type="Gene3D" id="3.40.50.11980">
    <property type="match status" value="1"/>
</dbReference>
<dbReference type="PANTHER" id="PTHR13547:SF1">
    <property type="entry name" value="MITOCHONDRIAL RIBONUCLEASE P CATALYTIC SUBUNIT"/>
    <property type="match status" value="1"/>
</dbReference>
<evidence type="ECO:0000256" key="16">
    <source>
        <dbReference type="SAM" id="SignalP"/>
    </source>
</evidence>
<sequence>MARRLLLLALSLLSGFAWRPTGPSRRLPPLRATPPGVDDARHRSLVRQTQDALRAEPGPERDQLIRRALNCGLRMRDPYSLTIYSNFLLPCNTKLKKKEYHALLNLCATPELAEVGKRILNDMVSAGHRLDEPSFLFFVRTSARMGNPLEAFGVVNRMSEGNVTIRLRTYKPILEELELIGDFDNYCRVWDHMETSSGVAAGEEQVAQALRMIRDFGLWEPRHADWLEEKLGDFSRRHLSLGNDTLALLAEAVANPGPKPLDPNPKSKKLEPGPSEPEPEPKTRLKGRAVGFEPDPNEHECPVCGAEIPRRRLGAAERDDLVQGLFGIAEETDREAGIQNLRFFQGWIGKHTTPERGGPYDVIIDAANVAYTRPLLPPATINNTMVAPPLAFKFTQIQAVVDWCKGAGLRPLVVLSAKYGEETFTTGVLKRGGSSARRARLASKQNLQRLTKPDKAILKKWEEDDILFRVNRGGNDDWYWILAAVSQSDGHDTLFISNDQMRDHRLRLMHARAFARWQANTQIAYNFQMTGDGEETELSIFEPPVWSREIHQTGPRRWHIPGPGDEWACVELPVREGEEA</sequence>
<evidence type="ECO:0000259" key="17">
    <source>
        <dbReference type="Pfam" id="PF16953"/>
    </source>
</evidence>
<keyword evidence="6" id="KW-0819">tRNA processing</keyword>
<dbReference type="EMBL" id="HBGJ01039792">
    <property type="protein sequence ID" value="CAD9266629.1"/>
    <property type="molecule type" value="Transcribed_RNA"/>
</dbReference>
<name>A0A7S1UFE7_9STRA</name>
<dbReference type="GO" id="GO:0046872">
    <property type="term" value="F:metal ion binding"/>
    <property type="evidence" value="ECO:0007669"/>
    <property type="project" value="UniProtKB-KW"/>
</dbReference>
<keyword evidence="7" id="KW-0540">Nuclease</keyword>
<evidence type="ECO:0000256" key="10">
    <source>
        <dbReference type="ARBA" id="ARBA00022801"/>
    </source>
</evidence>
<keyword evidence="13" id="KW-0809">Transit peptide</keyword>
<evidence type="ECO:0000256" key="11">
    <source>
        <dbReference type="ARBA" id="ARBA00022833"/>
    </source>
</evidence>